<protein>
    <submittedName>
        <fullName evidence="3">Receptor-type tyrosine-protein phosphatase alpha</fullName>
    </submittedName>
</protein>
<feature type="domain" description="Tyrosine specific protein phosphatases" evidence="2">
    <location>
        <begin position="215"/>
        <end position="290"/>
    </location>
</feature>
<dbReference type="InterPro" id="IPR050348">
    <property type="entry name" value="Protein-Tyr_Phosphatase"/>
</dbReference>
<dbReference type="PROSITE" id="PS50055">
    <property type="entry name" value="TYR_PHOSPHATASE_PTP"/>
    <property type="match status" value="1"/>
</dbReference>
<dbReference type="SMART" id="SM00404">
    <property type="entry name" value="PTPc_motif"/>
    <property type="match status" value="1"/>
</dbReference>
<evidence type="ECO:0000313" key="4">
    <source>
        <dbReference type="Proteomes" id="UP001174909"/>
    </source>
</evidence>
<organism evidence="3 4">
    <name type="scientific">Geodia barretti</name>
    <name type="common">Barrett's horny sponge</name>
    <dbReference type="NCBI Taxonomy" id="519541"/>
    <lineage>
        <taxon>Eukaryota</taxon>
        <taxon>Metazoa</taxon>
        <taxon>Porifera</taxon>
        <taxon>Demospongiae</taxon>
        <taxon>Heteroscleromorpha</taxon>
        <taxon>Tetractinellida</taxon>
        <taxon>Astrophorina</taxon>
        <taxon>Geodiidae</taxon>
        <taxon>Geodia</taxon>
    </lineage>
</organism>
<dbReference type="GO" id="GO:0004725">
    <property type="term" value="F:protein tyrosine phosphatase activity"/>
    <property type="evidence" value="ECO:0007669"/>
    <property type="project" value="InterPro"/>
</dbReference>
<evidence type="ECO:0000259" key="1">
    <source>
        <dbReference type="PROSITE" id="PS50055"/>
    </source>
</evidence>
<proteinExistence type="predicted"/>
<gene>
    <name evidence="3" type="ORF">GBAR_LOCUS21290</name>
</gene>
<dbReference type="PANTHER" id="PTHR19134">
    <property type="entry name" value="RECEPTOR-TYPE TYROSINE-PROTEIN PHOSPHATASE"/>
    <property type="match status" value="1"/>
</dbReference>
<dbReference type="SUPFAM" id="SSF52799">
    <property type="entry name" value="(Phosphotyrosine protein) phosphatases II"/>
    <property type="match status" value="1"/>
</dbReference>
<dbReference type="Proteomes" id="UP001174909">
    <property type="component" value="Unassembled WGS sequence"/>
</dbReference>
<dbReference type="PANTHER" id="PTHR19134:SF449">
    <property type="entry name" value="TYROSINE-PROTEIN PHOSPHATASE 1"/>
    <property type="match status" value="1"/>
</dbReference>
<dbReference type="PROSITE" id="PS50056">
    <property type="entry name" value="TYR_PHOSPHATASE_2"/>
    <property type="match status" value="1"/>
</dbReference>
<dbReference type="Pfam" id="PF00102">
    <property type="entry name" value="Y_phosphatase"/>
    <property type="match status" value="1"/>
</dbReference>
<dbReference type="InterPro" id="IPR000387">
    <property type="entry name" value="Tyr_Pase_dom"/>
</dbReference>
<reference evidence="3" key="1">
    <citation type="submission" date="2023-03" db="EMBL/GenBank/DDBJ databases">
        <authorList>
            <person name="Steffen K."/>
            <person name="Cardenas P."/>
        </authorList>
    </citation>
    <scope>NUCLEOTIDE SEQUENCE</scope>
</reference>
<dbReference type="InterPro" id="IPR000242">
    <property type="entry name" value="PTP_cat"/>
</dbReference>
<dbReference type="CDD" id="cd00047">
    <property type="entry name" value="PTPc"/>
    <property type="match status" value="1"/>
</dbReference>
<dbReference type="AlphaFoldDB" id="A0AA35SZE9"/>
<name>A0AA35SZE9_GEOBA</name>
<feature type="domain" description="Tyrosine-protein phosphatase" evidence="1">
    <location>
        <begin position="70"/>
        <end position="312"/>
    </location>
</feature>
<accession>A0AA35SZE9</accession>
<dbReference type="SMART" id="SM00194">
    <property type="entry name" value="PTPc"/>
    <property type="match status" value="1"/>
</dbReference>
<dbReference type="InterPro" id="IPR029021">
    <property type="entry name" value="Prot-tyrosine_phosphatase-like"/>
</dbReference>
<keyword evidence="4" id="KW-1185">Reference proteome</keyword>
<comment type="caution">
    <text evidence="3">The sequence shown here is derived from an EMBL/GenBank/DDBJ whole genome shotgun (WGS) entry which is preliminary data.</text>
</comment>
<keyword evidence="3" id="KW-0675">Receptor</keyword>
<dbReference type="EMBL" id="CASHTH010002982">
    <property type="protein sequence ID" value="CAI8038178.1"/>
    <property type="molecule type" value="Genomic_DNA"/>
</dbReference>
<dbReference type="PRINTS" id="PR00700">
    <property type="entry name" value="PRTYPHPHTASE"/>
</dbReference>
<evidence type="ECO:0000259" key="2">
    <source>
        <dbReference type="PROSITE" id="PS50056"/>
    </source>
</evidence>
<evidence type="ECO:0000313" key="3">
    <source>
        <dbReference type="EMBL" id="CAI8038178.1"/>
    </source>
</evidence>
<dbReference type="InterPro" id="IPR003595">
    <property type="entry name" value="Tyr_Pase_cat"/>
</dbReference>
<dbReference type="Gene3D" id="3.90.190.10">
    <property type="entry name" value="Protein tyrosine phosphatase superfamily"/>
    <property type="match status" value="1"/>
</dbReference>
<sequence length="326" mass="36945">MKMVQNLEQFIFIHDAILEELVCGETQIDASGFTAAMDDLSQQHILTNTTGFEKQFKALSKLSPKPQNKPRKSNWRKNRNSVFLQSLDGRATELENEVVFVNGYKQKKAFIVAQSPSHSSARDFWKMVYDMKCGVIVNLNTLEEITEEVFHQYWPDESGVMKVGEFLVDSLQVEQLPSFCIRSFSVVPEKSGKALQVFQIHITCWTPDGQCSNLKSIVDTISEMTKFQRRSSGGPVVVHCSDTVGRSGMFCAIVTTIERCKTEGVVDVFQVVKALRVQKPGAVLTAVGFQRQLYCKQTLFFFQMQYRAIFNVVAAYLESFSNYANF</sequence>